<dbReference type="SUPFAM" id="SSF53383">
    <property type="entry name" value="PLP-dependent transferases"/>
    <property type="match status" value="1"/>
</dbReference>
<evidence type="ECO:0000256" key="2">
    <source>
        <dbReference type="ARBA" id="ARBA00007441"/>
    </source>
</evidence>
<feature type="domain" description="Aminotransferase class I/classII large" evidence="8">
    <location>
        <begin position="66"/>
        <end position="429"/>
    </location>
</feature>
<protein>
    <recommendedName>
        <fullName evidence="8">Aminotransferase class I/classII large domain-containing protein</fullName>
    </recommendedName>
</protein>
<organism evidence="9 10">
    <name type="scientific">Filobasidium floriforme</name>
    <dbReference type="NCBI Taxonomy" id="5210"/>
    <lineage>
        <taxon>Eukaryota</taxon>
        <taxon>Fungi</taxon>
        <taxon>Dikarya</taxon>
        <taxon>Basidiomycota</taxon>
        <taxon>Agaricomycotina</taxon>
        <taxon>Tremellomycetes</taxon>
        <taxon>Filobasidiales</taxon>
        <taxon>Filobasidiaceae</taxon>
        <taxon>Filobasidium</taxon>
    </lineage>
</organism>
<dbReference type="Proteomes" id="UP000812966">
    <property type="component" value="Unassembled WGS sequence"/>
</dbReference>
<evidence type="ECO:0000256" key="4">
    <source>
        <dbReference type="ARBA" id="ARBA00022679"/>
    </source>
</evidence>
<evidence type="ECO:0000256" key="7">
    <source>
        <dbReference type="PIRSR" id="PIRSR000517-1"/>
    </source>
</evidence>
<dbReference type="InterPro" id="IPR015422">
    <property type="entry name" value="PyrdxlP-dep_Trfase_small"/>
</dbReference>
<evidence type="ECO:0000256" key="5">
    <source>
        <dbReference type="ARBA" id="ARBA00022898"/>
    </source>
</evidence>
<name>A0A8K0JRJ1_9TREE</name>
<keyword evidence="3" id="KW-0032">Aminotransferase</keyword>
<comment type="cofactor">
    <cofactor evidence="1 6 7">
        <name>pyridoxal 5'-phosphate</name>
        <dbReference type="ChEBI" id="CHEBI:597326"/>
    </cofactor>
</comment>
<dbReference type="PIRSF" id="PIRSF000517">
    <property type="entry name" value="Tyr_transaminase"/>
    <property type="match status" value="1"/>
</dbReference>
<proteinExistence type="inferred from homology"/>
<dbReference type="AlphaFoldDB" id="A0A8K0JRJ1"/>
<dbReference type="PANTHER" id="PTHR45744">
    <property type="entry name" value="TYROSINE AMINOTRANSFERASE"/>
    <property type="match status" value="1"/>
</dbReference>
<dbReference type="InterPro" id="IPR005958">
    <property type="entry name" value="TyrNic_aminoTrfase"/>
</dbReference>
<dbReference type="GO" id="GO:0006572">
    <property type="term" value="P:L-tyrosine catabolic process"/>
    <property type="evidence" value="ECO:0007669"/>
    <property type="project" value="TreeGrafter"/>
</dbReference>
<dbReference type="GO" id="GO:0006559">
    <property type="term" value="P:L-phenylalanine catabolic process"/>
    <property type="evidence" value="ECO:0007669"/>
    <property type="project" value="TreeGrafter"/>
</dbReference>
<dbReference type="InterPro" id="IPR015424">
    <property type="entry name" value="PyrdxlP-dep_Trfase"/>
</dbReference>
<evidence type="ECO:0000259" key="8">
    <source>
        <dbReference type="Pfam" id="PF00155"/>
    </source>
</evidence>
<evidence type="ECO:0000256" key="6">
    <source>
        <dbReference type="PIRNR" id="PIRNR000517"/>
    </source>
</evidence>
<dbReference type="NCBIfam" id="TIGR01265">
    <property type="entry name" value="tyr_nico_aTase"/>
    <property type="match status" value="1"/>
</dbReference>
<dbReference type="GO" id="GO:0030170">
    <property type="term" value="F:pyridoxal phosphate binding"/>
    <property type="evidence" value="ECO:0007669"/>
    <property type="project" value="InterPro"/>
</dbReference>
<dbReference type="Gene3D" id="3.90.1150.10">
    <property type="entry name" value="Aspartate Aminotransferase, domain 1"/>
    <property type="match status" value="1"/>
</dbReference>
<accession>A0A8K0JRJ1</accession>
<comment type="caution">
    <text evidence="9">The sequence shown here is derived from an EMBL/GenBank/DDBJ whole genome shotgun (WGS) entry which is preliminary data.</text>
</comment>
<reference evidence="9" key="1">
    <citation type="submission" date="2020-04" db="EMBL/GenBank/DDBJ databases">
        <title>Analysis of mating type loci in Filobasidium floriforme.</title>
        <authorList>
            <person name="Nowrousian M."/>
        </authorList>
    </citation>
    <scope>NUCLEOTIDE SEQUENCE</scope>
    <source>
        <strain evidence="9">CBS 6242</strain>
    </source>
</reference>
<dbReference type="InterPro" id="IPR015421">
    <property type="entry name" value="PyrdxlP-dep_Trfase_major"/>
</dbReference>
<dbReference type="Pfam" id="PF00155">
    <property type="entry name" value="Aminotran_1_2"/>
    <property type="match status" value="1"/>
</dbReference>
<keyword evidence="4" id="KW-0808">Transferase</keyword>
<dbReference type="EMBL" id="JABELV010000057">
    <property type="protein sequence ID" value="KAG7548930.1"/>
    <property type="molecule type" value="Genomic_DNA"/>
</dbReference>
<dbReference type="Gene3D" id="3.40.640.10">
    <property type="entry name" value="Type I PLP-dependent aspartate aminotransferase-like (Major domain)"/>
    <property type="match status" value="1"/>
</dbReference>
<sequence length="438" mass="48275">MPSAIHHDDVVPTAIPLKLSEDGMAINYDDPTSWNVTAAPAVYRSKNKIRSVVAGLDLTHTSSTKPLINLGLGDPTVFNLHPPSEASISAVQEALLSGGANGYVPGTGDRAACAAVARYHQKWDGVSYQAEDVTLCHGATHALDMCFSIMTSPGHNVLIPSPGFPAYETLLGNIQDCEIRTYECLPDRGWECDVEQMESLIDDKTSFVLITNPSNPCGNNMHPDHLRRIVALAERKKISIIADEIYGHMQWSEHPFVPLASLSTQVPIVTLSGLSKRFLLPGWRFGWIVLHDPSNHAHAIRHALHCWGNRIMGPCSLIQKALPRILDETPDAWFKEVVGKLENNAITCYDRLTRIPGLYCTFPTAAMYLLLGIDISHFPEFDSDVDFCSALVKEQALFCIPGQSFGIDNHMRLVIAAPNAVLVDACERLEEFCLKHYV</sequence>
<dbReference type="PANTHER" id="PTHR45744:SF2">
    <property type="entry name" value="TYROSINE AMINOTRANSFERASE"/>
    <property type="match status" value="1"/>
</dbReference>
<keyword evidence="5 6" id="KW-0663">Pyridoxal phosphate</keyword>
<gene>
    <name evidence="9" type="ORF">FFLO_03222</name>
</gene>
<dbReference type="GO" id="GO:0004838">
    <property type="term" value="F:L-tyrosine-2-oxoglutarate transaminase activity"/>
    <property type="evidence" value="ECO:0007669"/>
    <property type="project" value="TreeGrafter"/>
</dbReference>
<dbReference type="CDD" id="cd00609">
    <property type="entry name" value="AAT_like"/>
    <property type="match status" value="1"/>
</dbReference>
<evidence type="ECO:0000313" key="10">
    <source>
        <dbReference type="Proteomes" id="UP000812966"/>
    </source>
</evidence>
<evidence type="ECO:0000313" key="9">
    <source>
        <dbReference type="EMBL" id="KAG7548930.1"/>
    </source>
</evidence>
<feature type="modified residue" description="N6-(pyridoxal phosphate)lysine" evidence="7">
    <location>
        <position position="276"/>
    </location>
</feature>
<keyword evidence="10" id="KW-1185">Reference proteome</keyword>
<evidence type="ECO:0000256" key="1">
    <source>
        <dbReference type="ARBA" id="ARBA00001933"/>
    </source>
</evidence>
<evidence type="ECO:0000256" key="3">
    <source>
        <dbReference type="ARBA" id="ARBA00022576"/>
    </source>
</evidence>
<comment type="similarity">
    <text evidence="2 6">Belongs to the class-I pyridoxal-phosphate-dependent aminotransferase family.</text>
</comment>
<dbReference type="InterPro" id="IPR004839">
    <property type="entry name" value="Aminotransferase_I/II_large"/>
</dbReference>